<feature type="non-terminal residue" evidence="1">
    <location>
        <position position="67"/>
    </location>
</feature>
<protein>
    <submittedName>
        <fullName evidence="1">CAZy families GH51 protein</fullName>
    </submittedName>
</protein>
<dbReference type="AlphaFoldDB" id="A0A060CAQ9"/>
<dbReference type="EMBL" id="KF122818">
    <property type="protein sequence ID" value="AIA90115.1"/>
    <property type="molecule type" value="Genomic_DNA"/>
</dbReference>
<evidence type="ECO:0000313" key="1">
    <source>
        <dbReference type="EMBL" id="AIA90115.1"/>
    </source>
</evidence>
<accession>A0A060CAQ9</accession>
<proteinExistence type="predicted"/>
<name>A0A060CAQ9_9FIRM</name>
<reference evidence="1" key="1">
    <citation type="journal article" date="2013" name="Environ. Microbiol.">
        <title>Seasonally variable intestinal metagenomes of the red palm weevil (Rhynchophorus ferrugineus).</title>
        <authorList>
            <person name="Jia S."/>
            <person name="Zhang X."/>
            <person name="Zhang G."/>
            <person name="Yin A."/>
            <person name="Zhang S."/>
            <person name="Li F."/>
            <person name="Wang L."/>
            <person name="Zhao D."/>
            <person name="Yun Q."/>
            <person name="Tala"/>
            <person name="Wang J."/>
            <person name="Sun G."/>
            <person name="Baabdullah M."/>
            <person name="Yu X."/>
            <person name="Hu S."/>
            <person name="Al-Mssallem I.S."/>
            <person name="Yu J."/>
        </authorList>
    </citation>
    <scope>NUCLEOTIDE SEQUENCE</scope>
</reference>
<sequence length="67" mass="7496">MKYLAIGNENHGSDYLEKFDILRSDVTALDPTIRVILSAGPFADGKAFTRAWEHARLAPRSLVVDEH</sequence>
<organism evidence="1">
    <name type="scientific">uncultured Caldicellulosiruptor sp</name>
    <dbReference type="NCBI Taxonomy" id="569407"/>
    <lineage>
        <taxon>Bacteria</taxon>
        <taxon>Bacillati</taxon>
        <taxon>Bacillota</taxon>
        <taxon>Bacillota incertae sedis</taxon>
        <taxon>Caldicellulosiruptorales</taxon>
        <taxon>Caldicellulosiruptoraceae</taxon>
        <taxon>Caldicellulosiruptor</taxon>
        <taxon>environmental samples</taxon>
    </lineage>
</organism>